<protein>
    <submittedName>
        <fullName evidence="1">Uncharacterized protein</fullName>
    </submittedName>
</protein>
<organism evidence="1 2">
    <name type="scientific">Amanita muscaria (strain Koide BX008)</name>
    <dbReference type="NCBI Taxonomy" id="946122"/>
    <lineage>
        <taxon>Eukaryota</taxon>
        <taxon>Fungi</taxon>
        <taxon>Dikarya</taxon>
        <taxon>Basidiomycota</taxon>
        <taxon>Agaricomycotina</taxon>
        <taxon>Agaricomycetes</taxon>
        <taxon>Agaricomycetidae</taxon>
        <taxon>Agaricales</taxon>
        <taxon>Pluteineae</taxon>
        <taxon>Amanitaceae</taxon>
        <taxon>Amanita</taxon>
    </lineage>
</organism>
<dbReference type="OrthoDB" id="1470350at2759"/>
<dbReference type="GO" id="GO:0004497">
    <property type="term" value="F:monooxygenase activity"/>
    <property type="evidence" value="ECO:0007669"/>
    <property type="project" value="InterPro"/>
</dbReference>
<dbReference type="GO" id="GO:0020037">
    <property type="term" value="F:heme binding"/>
    <property type="evidence" value="ECO:0007669"/>
    <property type="project" value="InterPro"/>
</dbReference>
<proteinExistence type="predicted"/>
<dbReference type="HOGENOM" id="CLU_3105860_0_0_1"/>
<evidence type="ECO:0000313" key="1">
    <source>
        <dbReference type="EMBL" id="KIL64873.1"/>
    </source>
</evidence>
<reference evidence="1 2" key="1">
    <citation type="submission" date="2014-04" db="EMBL/GenBank/DDBJ databases">
        <title>Evolutionary Origins and Diversification of the Mycorrhizal Mutualists.</title>
        <authorList>
            <consortium name="DOE Joint Genome Institute"/>
            <consortium name="Mycorrhizal Genomics Consortium"/>
            <person name="Kohler A."/>
            <person name="Kuo A."/>
            <person name="Nagy L.G."/>
            <person name="Floudas D."/>
            <person name="Copeland A."/>
            <person name="Barry K.W."/>
            <person name="Cichocki N."/>
            <person name="Veneault-Fourrey C."/>
            <person name="LaButti K."/>
            <person name="Lindquist E.A."/>
            <person name="Lipzen A."/>
            <person name="Lundell T."/>
            <person name="Morin E."/>
            <person name="Murat C."/>
            <person name="Riley R."/>
            <person name="Ohm R."/>
            <person name="Sun H."/>
            <person name="Tunlid A."/>
            <person name="Henrissat B."/>
            <person name="Grigoriev I.V."/>
            <person name="Hibbett D.S."/>
            <person name="Martin F."/>
        </authorList>
    </citation>
    <scope>NUCLEOTIDE SEQUENCE [LARGE SCALE GENOMIC DNA]</scope>
    <source>
        <strain evidence="1 2">Koide BX008</strain>
    </source>
</reference>
<dbReference type="InParanoid" id="A0A0C2X7X9"/>
<dbReference type="AlphaFoldDB" id="A0A0C2X7X9"/>
<keyword evidence="2" id="KW-1185">Reference proteome</keyword>
<dbReference type="Gene3D" id="1.10.630.10">
    <property type="entry name" value="Cytochrome P450"/>
    <property type="match status" value="1"/>
</dbReference>
<accession>A0A0C2X7X9</accession>
<dbReference type="InterPro" id="IPR001128">
    <property type="entry name" value="Cyt_P450"/>
</dbReference>
<dbReference type="GO" id="GO:0005506">
    <property type="term" value="F:iron ion binding"/>
    <property type="evidence" value="ECO:0007669"/>
    <property type="project" value="InterPro"/>
</dbReference>
<dbReference type="Pfam" id="PF00067">
    <property type="entry name" value="p450"/>
    <property type="match status" value="1"/>
</dbReference>
<dbReference type="SUPFAM" id="SSF48264">
    <property type="entry name" value="Cytochrome P450"/>
    <property type="match status" value="1"/>
</dbReference>
<evidence type="ECO:0000313" key="2">
    <source>
        <dbReference type="Proteomes" id="UP000054549"/>
    </source>
</evidence>
<dbReference type="InterPro" id="IPR036396">
    <property type="entry name" value="Cyt_P450_sf"/>
</dbReference>
<dbReference type="GO" id="GO:0016705">
    <property type="term" value="F:oxidoreductase activity, acting on paired donors, with incorporation or reduction of molecular oxygen"/>
    <property type="evidence" value="ECO:0007669"/>
    <property type="project" value="InterPro"/>
</dbReference>
<name>A0A0C2X7X9_AMAMK</name>
<dbReference type="EMBL" id="KN818246">
    <property type="protein sequence ID" value="KIL64873.1"/>
    <property type="molecule type" value="Genomic_DNA"/>
</dbReference>
<gene>
    <name evidence="1" type="ORF">M378DRAFT_162730</name>
</gene>
<sequence>MIITVGLSWTLAELARHPEKQEKLRRELLQFSRNDPTWDQVVTGTACPYRT</sequence>
<dbReference type="Proteomes" id="UP000054549">
    <property type="component" value="Unassembled WGS sequence"/>
</dbReference>